<evidence type="ECO:0000256" key="6">
    <source>
        <dbReference type="SAM" id="Phobius"/>
    </source>
</evidence>
<dbReference type="Pfam" id="PF01810">
    <property type="entry name" value="LysE"/>
    <property type="match status" value="1"/>
</dbReference>
<evidence type="ECO:0000256" key="1">
    <source>
        <dbReference type="ARBA" id="ARBA00004651"/>
    </source>
</evidence>
<feature type="transmembrane region" description="Helical" evidence="6">
    <location>
        <begin position="189"/>
        <end position="206"/>
    </location>
</feature>
<reference evidence="7 8" key="1">
    <citation type="submission" date="2019-05" db="EMBL/GenBank/DDBJ databases">
        <authorList>
            <person name="Zhou X."/>
        </authorList>
    </citation>
    <scope>NUCLEOTIDE SEQUENCE [LARGE SCALE GENOMIC DNA]</scope>
    <source>
        <strain evidence="7 8">DSM 432</strain>
    </source>
</reference>
<name>A0A6C1KI63_XANAU</name>
<organism evidence="7 8">
    <name type="scientific">Xanthobacter autotrophicus</name>
    <dbReference type="NCBI Taxonomy" id="280"/>
    <lineage>
        <taxon>Bacteria</taxon>
        <taxon>Pseudomonadati</taxon>
        <taxon>Pseudomonadota</taxon>
        <taxon>Alphaproteobacteria</taxon>
        <taxon>Hyphomicrobiales</taxon>
        <taxon>Xanthobacteraceae</taxon>
        <taxon>Xanthobacter</taxon>
    </lineage>
</organism>
<dbReference type="InterPro" id="IPR001123">
    <property type="entry name" value="LeuE-type"/>
</dbReference>
<dbReference type="PANTHER" id="PTHR30086:SF20">
    <property type="entry name" value="ARGININE EXPORTER PROTEIN ARGO-RELATED"/>
    <property type="match status" value="1"/>
</dbReference>
<evidence type="ECO:0000256" key="2">
    <source>
        <dbReference type="ARBA" id="ARBA00022475"/>
    </source>
</evidence>
<dbReference type="EMBL" id="VAUP01000015">
    <property type="protein sequence ID" value="TLX43982.1"/>
    <property type="molecule type" value="Genomic_DNA"/>
</dbReference>
<gene>
    <name evidence="7" type="ORF">FBQ73_07795</name>
</gene>
<keyword evidence="2" id="KW-1003">Cell membrane</keyword>
<protein>
    <submittedName>
        <fullName evidence="7">LysE family translocator</fullName>
    </submittedName>
</protein>
<feature type="transmembrane region" description="Helical" evidence="6">
    <location>
        <begin position="152"/>
        <end position="177"/>
    </location>
</feature>
<evidence type="ECO:0000256" key="3">
    <source>
        <dbReference type="ARBA" id="ARBA00022692"/>
    </source>
</evidence>
<evidence type="ECO:0000313" key="8">
    <source>
        <dbReference type="Proteomes" id="UP000305131"/>
    </source>
</evidence>
<sequence>MHAMPRTLPMIDQILPLVLFSFVAGVTPGPNNLIAAASGSRFGFRRTVPQMLGVAAGFPLLVMAIGLGLGRLFVAVPALHLALKLAGAAYLLYLAWSLLHADAPDAGEGGAESAPSFFGSAAFQWVNPKAWTVALSVIPTFVDPARDVVPQVLIVALVFSLTALPSLALWAVFGVALSQLLSDEKLRQWVNGLLAASVAASVLLLFF</sequence>
<dbReference type="GO" id="GO:0005886">
    <property type="term" value="C:plasma membrane"/>
    <property type="evidence" value="ECO:0007669"/>
    <property type="project" value="UniProtKB-SubCell"/>
</dbReference>
<dbReference type="OrthoDB" id="9812084at2"/>
<feature type="transmembrane region" description="Helical" evidence="6">
    <location>
        <begin position="81"/>
        <end position="99"/>
    </location>
</feature>
<comment type="caution">
    <text evidence="7">The sequence shown here is derived from an EMBL/GenBank/DDBJ whole genome shotgun (WGS) entry which is preliminary data.</text>
</comment>
<keyword evidence="4 6" id="KW-1133">Transmembrane helix</keyword>
<feature type="transmembrane region" description="Helical" evidence="6">
    <location>
        <begin position="52"/>
        <end position="74"/>
    </location>
</feature>
<evidence type="ECO:0000256" key="4">
    <source>
        <dbReference type="ARBA" id="ARBA00022989"/>
    </source>
</evidence>
<dbReference type="PANTHER" id="PTHR30086">
    <property type="entry name" value="ARGININE EXPORTER PROTEIN ARGO"/>
    <property type="match status" value="1"/>
</dbReference>
<dbReference type="AlphaFoldDB" id="A0A6C1KI63"/>
<keyword evidence="5 6" id="KW-0472">Membrane</keyword>
<comment type="subcellular location">
    <subcellularLocation>
        <location evidence="1">Cell membrane</location>
        <topology evidence="1">Multi-pass membrane protein</topology>
    </subcellularLocation>
</comment>
<accession>A0A6C1KI63</accession>
<dbReference type="Proteomes" id="UP000305131">
    <property type="component" value="Unassembled WGS sequence"/>
</dbReference>
<proteinExistence type="predicted"/>
<dbReference type="GO" id="GO:0015171">
    <property type="term" value="F:amino acid transmembrane transporter activity"/>
    <property type="evidence" value="ECO:0007669"/>
    <property type="project" value="TreeGrafter"/>
</dbReference>
<evidence type="ECO:0000313" key="7">
    <source>
        <dbReference type="EMBL" id="TLX43982.1"/>
    </source>
</evidence>
<evidence type="ECO:0000256" key="5">
    <source>
        <dbReference type="ARBA" id="ARBA00023136"/>
    </source>
</evidence>
<dbReference type="GO" id="GO:0033228">
    <property type="term" value="P:cysteine export across plasma membrane"/>
    <property type="evidence" value="ECO:0007669"/>
    <property type="project" value="TreeGrafter"/>
</dbReference>
<keyword evidence="3 6" id="KW-0812">Transmembrane</keyword>